<dbReference type="Proteomes" id="UP000305778">
    <property type="component" value="Unassembled WGS sequence"/>
</dbReference>
<feature type="region of interest" description="Disordered" evidence="2">
    <location>
        <begin position="51"/>
        <end position="95"/>
    </location>
</feature>
<feature type="compositionally biased region" description="Basic residues" evidence="2">
    <location>
        <begin position="76"/>
        <end position="95"/>
    </location>
</feature>
<accession>A0A4U0SD00</accession>
<reference evidence="3 4" key="1">
    <citation type="submission" date="2019-04" db="EMBL/GenBank/DDBJ databases">
        <title>Streptomyces oryziradicis sp. nov., a novel actinomycete isolated from rhizosphere soil of rice (Oryza sativa L.).</title>
        <authorList>
            <person name="Li C."/>
        </authorList>
    </citation>
    <scope>NUCLEOTIDE SEQUENCE [LARGE SCALE GENOMIC DNA]</scope>
    <source>
        <strain evidence="3 4">NEAU-C40</strain>
    </source>
</reference>
<dbReference type="EMBL" id="SUMC01000038">
    <property type="protein sequence ID" value="TKA06498.1"/>
    <property type="molecule type" value="Genomic_DNA"/>
</dbReference>
<gene>
    <name evidence="3" type="ORF">FCI23_31510</name>
</gene>
<evidence type="ECO:0000313" key="3">
    <source>
        <dbReference type="EMBL" id="TKA06498.1"/>
    </source>
</evidence>
<dbReference type="SUPFAM" id="SSF143120">
    <property type="entry name" value="YefM-like"/>
    <property type="match status" value="1"/>
</dbReference>
<dbReference type="AlphaFoldDB" id="A0A4U0SD00"/>
<evidence type="ECO:0000256" key="2">
    <source>
        <dbReference type="SAM" id="MobiDB-lite"/>
    </source>
</evidence>
<dbReference type="NCBIfam" id="TIGR01552">
    <property type="entry name" value="phd_fam"/>
    <property type="match status" value="1"/>
</dbReference>
<feature type="region of interest" description="Disordered" evidence="2">
    <location>
        <begin position="1"/>
        <end position="31"/>
    </location>
</feature>
<comment type="similarity">
    <text evidence="1">Belongs to the phD/YefM antitoxin family.</text>
</comment>
<organism evidence="3 4">
    <name type="scientific">Actinacidiphila oryziradicis</name>
    <dbReference type="NCBI Taxonomy" id="2571141"/>
    <lineage>
        <taxon>Bacteria</taxon>
        <taxon>Bacillati</taxon>
        <taxon>Actinomycetota</taxon>
        <taxon>Actinomycetes</taxon>
        <taxon>Kitasatosporales</taxon>
        <taxon>Streptomycetaceae</taxon>
        <taxon>Actinacidiphila</taxon>
    </lineage>
</organism>
<dbReference type="OrthoDB" id="557859at2"/>
<evidence type="ECO:0000313" key="4">
    <source>
        <dbReference type="Proteomes" id="UP000305778"/>
    </source>
</evidence>
<keyword evidence="4" id="KW-1185">Reference proteome</keyword>
<dbReference type="Gene3D" id="3.40.1620.10">
    <property type="entry name" value="YefM-like domain"/>
    <property type="match status" value="1"/>
</dbReference>
<comment type="caution">
    <text evidence="3">The sequence shown here is derived from an EMBL/GenBank/DDBJ whole genome shotgun (WGS) entry which is preliminary data.</text>
</comment>
<protein>
    <submittedName>
        <fullName evidence="3">Type II toxin-antitoxin system prevent-host-death family antitoxin</fullName>
    </submittedName>
</protein>
<proteinExistence type="inferred from homology"/>
<dbReference type="InterPro" id="IPR036165">
    <property type="entry name" value="YefM-like_sf"/>
</dbReference>
<sequence>MSPARRHSQHGPFPGTRSCGGKRLVQQARAQARTHFSRILEQVARGEKVVISKAGEPLAHSRHTRGGSGESEPHRGRPPRAARWLTARRRSSAAS</sequence>
<evidence type="ECO:0000256" key="1">
    <source>
        <dbReference type="ARBA" id="ARBA00009981"/>
    </source>
</evidence>
<name>A0A4U0SD00_9ACTN</name>